<accession>A0A1X7JNI8</accession>
<dbReference type="EMBL" id="FXAR01000006">
    <property type="protein sequence ID" value="SMG29780.1"/>
    <property type="molecule type" value="Genomic_DNA"/>
</dbReference>
<proteinExistence type="predicted"/>
<name>A0A1X7JNI8_9CORY</name>
<organism evidence="1 2">
    <name type="scientific">Corynebacterium pollutisoli</name>
    <dbReference type="NCBI Taxonomy" id="1610489"/>
    <lineage>
        <taxon>Bacteria</taxon>
        <taxon>Bacillati</taxon>
        <taxon>Actinomycetota</taxon>
        <taxon>Actinomycetes</taxon>
        <taxon>Mycobacteriales</taxon>
        <taxon>Corynebacteriaceae</taxon>
        <taxon>Corynebacterium</taxon>
    </lineage>
</organism>
<evidence type="ECO:0000313" key="1">
    <source>
        <dbReference type="EMBL" id="SMG29780.1"/>
    </source>
</evidence>
<gene>
    <name evidence="1" type="ORF">SAMN06295981_1776</name>
</gene>
<protein>
    <submittedName>
        <fullName evidence="1">Uncharacterized protein</fullName>
    </submittedName>
</protein>
<dbReference type="AlphaFoldDB" id="A0A1X7JNI8"/>
<sequence>MPRDLRGFLVEGAETRVIDASNYSEIFGGEILVPFIRLEFDNGGSVICYEGTSDVTYTCGDAWDLDFPNMEGSTVQSNAVFFDVSGAQPVVKGHNASNVGLAGENAQSTPPGTYHHYGFTIEHDGERATFTTPQGGTFWVGVDGVGVD</sequence>
<keyword evidence="2" id="KW-1185">Reference proteome</keyword>
<evidence type="ECO:0000313" key="2">
    <source>
        <dbReference type="Proteomes" id="UP000193309"/>
    </source>
</evidence>
<dbReference type="Proteomes" id="UP000193309">
    <property type="component" value="Unassembled WGS sequence"/>
</dbReference>
<reference evidence="2" key="1">
    <citation type="submission" date="2017-04" db="EMBL/GenBank/DDBJ databases">
        <authorList>
            <person name="Varghese N."/>
            <person name="Submissions S."/>
        </authorList>
    </citation>
    <scope>NUCLEOTIDE SEQUENCE [LARGE SCALE GENOMIC DNA]</scope>
    <source>
        <strain evidence="2">VDS</strain>
    </source>
</reference>